<dbReference type="Proteomes" id="UP000789901">
    <property type="component" value="Unassembled WGS sequence"/>
</dbReference>
<organism evidence="1 2">
    <name type="scientific">Gigaspora margarita</name>
    <dbReference type="NCBI Taxonomy" id="4874"/>
    <lineage>
        <taxon>Eukaryota</taxon>
        <taxon>Fungi</taxon>
        <taxon>Fungi incertae sedis</taxon>
        <taxon>Mucoromycota</taxon>
        <taxon>Glomeromycotina</taxon>
        <taxon>Glomeromycetes</taxon>
        <taxon>Diversisporales</taxon>
        <taxon>Gigasporaceae</taxon>
        <taxon>Gigaspora</taxon>
    </lineage>
</organism>
<name>A0ABN7UMW4_GIGMA</name>
<proteinExistence type="predicted"/>
<evidence type="ECO:0000313" key="1">
    <source>
        <dbReference type="EMBL" id="CAG8636000.1"/>
    </source>
</evidence>
<reference evidence="1 2" key="1">
    <citation type="submission" date="2021-06" db="EMBL/GenBank/DDBJ databases">
        <authorList>
            <person name="Kallberg Y."/>
            <person name="Tangrot J."/>
            <person name="Rosling A."/>
        </authorList>
    </citation>
    <scope>NUCLEOTIDE SEQUENCE [LARGE SCALE GENOMIC DNA]</scope>
    <source>
        <strain evidence="1 2">120-4 pot B 10/14</strain>
    </source>
</reference>
<dbReference type="EMBL" id="CAJVQB010004447">
    <property type="protein sequence ID" value="CAG8636000.1"/>
    <property type="molecule type" value="Genomic_DNA"/>
</dbReference>
<accession>A0ABN7UMW4</accession>
<sequence length="461" mass="53265">MYISGSEYSEVAIAAMFKVVEFISFSKLYCLSLSQAGISYVLQKSDEETVLTADKILKTYPELLELYENLNNSLPNLPSSPPQSRLMLNVYQSLIDDCLEENHYDAALDLLESCQSQQYHPPEKHIRRLMDIIVDDQVDDGIAARAYKILQHILQTSGNAAFQNIWTSEQLDSEQGTLWENYVNFWKFIENLFTSLTKVNKSGRIMMLLDHIVSVIEIDIKIKKEKLNSTLLLKLIPKSCGKVRTNIKDPINALLFPFHEDVSIETARLSQRILKQIIILSHAGHICSSSLITEVYQQMNKFKRSQLKLFLQTMLSSTFKCMLLDLALRNTDFSRIPRQNRNMITSPLSLVKFVNIYFDSKPYNKNDPISLWRHIFILCSAFQSYVDSKTMRVGHKVFCGLNDEERKLIVDKVIIQRIAELTKRIDGEKMDSELKKNTKFLLEIMSIDIERIYGWCLENSE</sequence>
<keyword evidence="2" id="KW-1185">Reference proteome</keyword>
<protein>
    <submittedName>
        <fullName evidence="1">30973_t:CDS:1</fullName>
    </submittedName>
</protein>
<gene>
    <name evidence="1" type="ORF">GMARGA_LOCUS8587</name>
</gene>
<comment type="caution">
    <text evidence="1">The sequence shown here is derived from an EMBL/GenBank/DDBJ whole genome shotgun (WGS) entry which is preliminary data.</text>
</comment>
<evidence type="ECO:0000313" key="2">
    <source>
        <dbReference type="Proteomes" id="UP000789901"/>
    </source>
</evidence>